<organism evidence="1 2">
    <name type="scientific">Aspergillus japonicus CBS 114.51</name>
    <dbReference type="NCBI Taxonomy" id="1448312"/>
    <lineage>
        <taxon>Eukaryota</taxon>
        <taxon>Fungi</taxon>
        <taxon>Dikarya</taxon>
        <taxon>Ascomycota</taxon>
        <taxon>Pezizomycotina</taxon>
        <taxon>Eurotiomycetes</taxon>
        <taxon>Eurotiomycetidae</taxon>
        <taxon>Eurotiales</taxon>
        <taxon>Aspergillaceae</taxon>
        <taxon>Aspergillus</taxon>
        <taxon>Aspergillus subgen. Circumdati</taxon>
    </lineage>
</organism>
<dbReference type="Proteomes" id="UP000249497">
    <property type="component" value="Unassembled WGS sequence"/>
</dbReference>
<protein>
    <submittedName>
        <fullName evidence="1">Uncharacterized protein</fullName>
    </submittedName>
</protein>
<name>A0A8T8XJ20_ASPJA</name>
<evidence type="ECO:0000313" key="1">
    <source>
        <dbReference type="EMBL" id="RAH87579.1"/>
    </source>
</evidence>
<dbReference type="GeneID" id="37181222"/>
<sequence>MAATTETLDWPNISKIPPFFFKSHVPFFLHIFTCYARFYPLDVPFFLSFLSTYFLRIPCTLYFPLIIDRNDTICCIVFLRPSSGQSGRAHWLDFWCSVCHSGSWMRRASCYQTKKKKKKKKSRLIIKHPGNLVFSRRLITSFISGYL</sequence>
<reference evidence="1 2" key="1">
    <citation type="submission" date="2018-02" db="EMBL/GenBank/DDBJ databases">
        <title>The genomes of Aspergillus section Nigri reveals drivers in fungal speciation.</title>
        <authorList>
            <consortium name="DOE Joint Genome Institute"/>
            <person name="Vesth T.C."/>
            <person name="Nybo J."/>
            <person name="Theobald S."/>
            <person name="Brandl J."/>
            <person name="Frisvad J.C."/>
            <person name="Nielsen K.F."/>
            <person name="Lyhne E.K."/>
            <person name="Kogle M.E."/>
            <person name="Kuo A."/>
            <person name="Riley R."/>
            <person name="Clum A."/>
            <person name="Nolan M."/>
            <person name="Lipzen A."/>
            <person name="Salamov A."/>
            <person name="Henrissat B."/>
            <person name="Wiebenga A."/>
            <person name="De vries R.P."/>
            <person name="Grigoriev I.V."/>
            <person name="Mortensen U.H."/>
            <person name="Andersen M.R."/>
            <person name="Baker S.E."/>
        </authorList>
    </citation>
    <scope>NUCLEOTIDE SEQUENCE [LARGE SCALE GENOMIC DNA]</scope>
    <source>
        <strain evidence="1 2">CBS 114.51</strain>
    </source>
</reference>
<gene>
    <name evidence="1" type="ORF">BO86DRAFT_6389</name>
</gene>
<dbReference type="AlphaFoldDB" id="A0A8T8XJ20"/>
<dbReference type="RefSeq" id="XP_025533473.1">
    <property type="nucleotide sequence ID" value="XM_025677529.1"/>
</dbReference>
<dbReference type="EMBL" id="KZ824770">
    <property type="protein sequence ID" value="RAH87579.1"/>
    <property type="molecule type" value="Genomic_DNA"/>
</dbReference>
<proteinExistence type="predicted"/>
<accession>A0A8T8XJ20</accession>
<evidence type="ECO:0000313" key="2">
    <source>
        <dbReference type="Proteomes" id="UP000249497"/>
    </source>
</evidence>
<keyword evidence="2" id="KW-1185">Reference proteome</keyword>